<dbReference type="AlphaFoldDB" id="A0AAD2D5N2"/>
<feature type="region of interest" description="Disordered" evidence="1">
    <location>
        <begin position="191"/>
        <end position="275"/>
    </location>
</feature>
<feature type="compositionally biased region" description="Low complexity" evidence="1">
    <location>
        <begin position="205"/>
        <end position="214"/>
    </location>
</feature>
<name>A0AAD2D5N2_EUPCR</name>
<feature type="compositionally biased region" description="Polar residues" evidence="1">
    <location>
        <begin position="319"/>
        <end position="334"/>
    </location>
</feature>
<feature type="region of interest" description="Disordered" evidence="1">
    <location>
        <begin position="308"/>
        <end position="334"/>
    </location>
</feature>
<feature type="compositionally biased region" description="Low complexity" evidence="1">
    <location>
        <begin position="234"/>
        <end position="258"/>
    </location>
</feature>
<feature type="region of interest" description="Disordered" evidence="1">
    <location>
        <begin position="605"/>
        <end position="630"/>
    </location>
</feature>
<comment type="caution">
    <text evidence="2">The sequence shown here is derived from an EMBL/GenBank/DDBJ whole genome shotgun (WGS) entry which is preliminary data.</text>
</comment>
<evidence type="ECO:0000313" key="2">
    <source>
        <dbReference type="EMBL" id="CAI2381442.1"/>
    </source>
</evidence>
<feature type="region of interest" description="Disordered" evidence="1">
    <location>
        <begin position="137"/>
        <end position="157"/>
    </location>
</feature>
<keyword evidence="3" id="KW-1185">Reference proteome</keyword>
<protein>
    <submittedName>
        <fullName evidence="2">Uncharacterized protein</fullName>
    </submittedName>
</protein>
<organism evidence="2 3">
    <name type="scientific">Euplotes crassus</name>
    <dbReference type="NCBI Taxonomy" id="5936"/>
    <lineage>
        <taxon>Eukaryota</taxon>
        <taxon>Sar</taxon>
        <taxon>Alveolata</taxon>
        <taxon>Ciliophora</taxon>
        <taxon>Intramacronucleata</taxon>
        <taxon>Spirotrichea</taxon>
        <taxon>Hypotrichia</taxon>
        <taxon>Euplotida</taxon>
        <taxon>Euplotidae</taxon>
        <taxon>Moneuplotes</taxon>
    </lineage>
</organism>
<reference evidence="2" key="1">
    <citation type="submission" date="2023-07" db="EMBL/GenBank/DDBJ databases">
        <authorList>
            <consortium name="AG Swart"/>
            <person name="Singh M."/>
            <person name="Singh A."/>
            <person name="Seah K."/>
            <person name="Emmerich C."/>
        </authorList>
    </citation>
    <scope>NUCLEOTIDE SEQUENCE</scope>
    <source>
        <strain evidence="2">DP1</strain>
    </source>
</reference>
<evidence type="ECO:0000256" key="1">
    <source>
        <dbReference type="SAM" id="MobiDB-lite"/>
    </source>
</evidence>
<gene>
    <name evidence="2" type="ORF">ECRASSUSDP1_LOCUS22898</name>
</gene>
<feature type="compositionally biased region" description="Basic residues" evidence="1">
    <location>
        <begin position="215"/>
        <end position="233"/>
    </location>
</feature>
<dbReference type="EMBL" id="CAMPGE010023507">
    <property type="protein sequence ID" value="CAI2381442.1"/>
    <property type="molecule type" value="Genomic_DNA"/>
</dbReference>
<feature type="compositionally biased region" description="Polar residues" evidence="1">
    <location>
        <begin position="615"/>
        <end position="630"/>
    </location>
</feature>
<feature type="compositionally biased region" description="Basic residues" evidence="1">
    <location>
        <begin position="193"/>
        <end position="204"/>
    </location>
</feature>
<accession>A0AAD2D5N2</accession>
<feature type="compositionally biased region" description="Polar residues" evidence="1">
    <location>
        <begin position="403"/>
        <end position="422"/>
    </location>
</feature>
<dbReference type="Proteomes" id="UP001295684">
    <property type="component" value="Unassembled WGS sequence"/>
</dbReference>
<sequence>MDPLFASRKVSLAAQAPAFMTKLPSALLKKNTQRMTIFRARDSLAPKSYRSGSSMKSRMTICRSRPGSMAKSRLSTAKRKKKRAQYKVAPAKVDTVEEKANFFYGPYRKDLMANNFGAEFAKFDNLNRRKSNNNVVKKLEDEQSPMASGNKKPRRSTMLKTKFFNKSRGKRNKRVSAQIPIISLNFNKTSVGLRRRKRSSKIRGSRASSNSKNSLSKRTRSRQRSRQKSRQKSRQTTESVSSPEESSSSELSLIPSVENASSKETGALPNTPEEMMRKEEVKAKMNLSKINQKSIQLMRIDEERQSLNNSPKHLKAESSKMSAKYPSTTTKGKSYNTKTVKKFINNQKPSVHKKSQKRNQRVSGVASLFNTTALSNHNKLFQKLTSPLFKNEPVAQSIHPKISFNSSQITPKDSNSTKSPAQKAQKGSKRANSTSKSKFMAKNSPSILIKLQNKPSISTSIHKASQKASRASPEQVLEKSSKAIEQKFEDFGETISRDFSETLLSSMFYLTSRPKVKKKNNRTKVFYRRPVMNRDWKNSEKWDGKSRKEILGKRIGSGGERDKEKVYSTIPFRLKKKKVNKKAQKMKSIDVEIFGSKNFDIKEEKTRNTSKLHHTLNSPTSSPSYTLRQE</sequence>
<feature type="region of interest" description="Disordered" evidence="1">
    <location>
        <begin position="402"/>
        <end position="444"/>
    </location>
</feature>
<evidence type="ECO:0000313" key="3">
    <source>
        <dbReference type="Proteomes" id="UP001295684"/>
    </source>
</evidence>
<proteinExistence type="predicted"/>